<dbReference type="PROSITE" id="PS00769">
    <property type="entry name" value="TRANSTHYRETIN_2"/>
    <property type="match status" value="1"/>
</dbReference>
<reference evidence="12 13" key="1">
    <citation type="submission" date="2018-03" db="EMBL/GenBank/DDBJ databases">
        <title>Whole genome sequencing of Histamine producing bacteria.</title>
        <authorList>
            <person name="Butler K."/>
        </authorList>
    </citation>
    <scope>NUCLEOTIDE SEQUENCE [LARGE SCALE GENOMIC DNA]</scope>
    <source>
        <strain evidence="12 13">DSM 19138</strain>
    </source>
</reference>
<dbReference type="Gene3D" id="2.60.40.180">
    <property type="entry name" value="Transthyretin/hydroxyisourate hydrolase domain"/>
    <property type="match status" value="1"/>
</dbReference>
<dbReference type="InterPro" id="IPR036817">
    <property type="entry name" value="Transthyretin/HIU_hydrolase_sf"/>
</dbReference>
<dbReference type="InterPro" id="IPR014306">
    <property type="entry name" value="Hydroxyisourate_hydrolase"/>
</dbReference>
<feature type="binding site" evidence="9">
    <location>
        <position position="7"/>
    </location>
    <ligand>
        <name>substrate</name>
    </ligand>
</feature>
<feature type="binding site" evidence="9">
    <location>
        <position position="104"/>
    </location>
    <ligand>
        <name>substrate</name>
    </ligand>
</feature>
<evidence type="ECO:0000313" key="13">
    <source>
        <dbReference type="Proteomes" id="UP000241346"/>
    </source>
</evidence>
<evidence type="ECO:0000256" key="9">
    <source>
        <dbReference type="PIRSR" id="PIRSR600895-51"/>
    </source>
</evidence>
<sequence>MRTLSCHILDTSKGTPAAGIAISLYHATTPTPLDQQLTDSDGRVRFEEIELYQGQYTLVFDTDKYCKQQFGEAFFPEVRVTFCVTDDRHYHIPLLLSPYSYSTYRGS</sequence>
<dbReference type="EMBL" id="PYMB01000002">
    <property type="protein sequence ID" value="PSW14645.1"/>
    <property type="molecule type" value="Genomic_DNA"/>
</dbReference>
<dbReference type="GO" id="GO:0006144">
    <property type="term" value="P:purine nucleobase metabolic process"/>
    <property type="evidence" value="ECO:0007669"/>
    <property type="project" value="UniProtKB-KW"/>
</dbReference>
<protein>
    <recommendedName>
        <fullName evidence="6 10">5-hydroxyisourate hydrolase</fullName>
        <shortName evidence="10">HIU hydrolase</shortName>
        <shortName evidence="10">HIUHase</shortName>
        <ecNumber evidence="5 10">3.5.2.17</ecNumber>
    </recommendedName>
</protein>
<organism evidence="12 13">
    <name type="scientific">Photobacterium rosenbergii</name>
    <dbReference type="NCBI Taxonomy" id="294936"/>
    <lineage>
        <taxon>Bacteria</taxon>
        <taxon>Pseudomonadati</taxon>
        <taxon>Pseudomonadota</taxon>
        <taxon>Gammaproteobacteria</taxon>
        <taxon>Vibrionales</taxon>
        <taxon>Vibrionaceae</taxon>
        <taxon>Photobacterium</taxon>
    </lineage>
</organism>
<dbReference type="GO" id="GO:0033971">
    <property type="term" value="F:hydroxyisourate hydrolase activity"/>
    <property type="evidence" value="ECO:0007669"/>
    <property type="project" value="UniProtKB-EC"/>
</dbReference>
<dbReference type="PANTHER" id="PTHR10395">
    <property type="entry name" value="URICASE AND TRANSTHYRETIN-RELATED"/>
    <property type="match status" value="1"/>
</dbReference>
<dbReference type="InterPro" id="IPR023416">
    <property type="entry name" value="Transthyretin/HIU_hydrolase_d"/>
</dbReference>
<dbReference type="InterPro" id="IPR023419">
    <property type="entry name" value="Transthyretin_CS"/>
</dbReference>
<dbReference type="NCBIfam" id="TIGR02962">
    <property type="entry name" value="hdxy_isourate"/>
    <property type="match status" value="1"/>
</dbReference>
<name>A0A2T3NHZ0_9GAMM</name>
<dbReference type="CDD" id="cd05822">
    <property type="entry name" value="TLP_HIUase"/>
    <property type="match status" value="1"/>
</dbReference>
<dbReference type="AlphaFoldDB" id="A0A2T3NHZ0"/>
<evidence type="ECO:0000256" key="8">
    <source>
        <dbReference type="ARBA" id="ARBA00022801"/>
    </source>
</evidence>
<dbReference type="OrthoDB" id="9792386at2"/>
<evidence type="ECO:0000256" key="10">
    <source>
        <dbReference type="RuleBase" id="RU361270"/>
    </source>
</evidence>
<gene>
    <name evidence="12" type="primary">uraH</name>
    <name evidence="12" type="ORF">C9J01_09505</name>
</gene>
<evidence type="ECO:0000313" key="12">
    <source>
        <dbReference type="EMBL" id="PSW14645.1"/>
    </source>
</evidence>
<dbReference type="Proteomes" id="UP000241346">
    <property type="component" value="Unassembled WGS sequence"/>
</dbReference>
<dbReference type="SUPFAM" id="SSF49472">
    <property type="entry name" value="Transthyretin (synonym: prealbumin)"/>
    <property type="match status" value="1"/>
</dbReference>
<keyword evidence="7 10" id="KW-0659">Purine metabolism</keyword>
<feature type="binding site" evidence="9">
    <location>
        <position position="43"/>
    </location>
    <ligand>
        <name>substrate</name>
    </ligand>
</feature>
<evidence type="ECO:0000259" key="11">
    <source>
        <dbReference type="Pfam" id="PF00576"/>
    </source>
</evidence>
<dbReference type="RefSeq" id="WP_107297884.1">
    <property type="nucleotide sequence ID" value="NZ_PYMB01000002.1"/>
</dbReference>
<dbReference type="InterPro" id="IPR000895">
    <property type="entry name" value="Transthyretin/HIU_hydrolase"/>
</dbReference>
<evidence type="ECO:0000256" key="7">
    <source>
        <dbReference type="ARBA" id="ARBA00022631"/>
    </source>
</evidence>
<comment type="subunit">
    <text evidence="4 10">Homotetramer.</text>
</comment>
<dbReference type="InterPro" id="IPR023418">
    <property type="entry name" value="Thyroxine_BS"/>
</dbReference>
<evidence type="ECO:0000256" key="6">
    <source>
        <dbReference type="ARBA" id="ARBA00017539"/>
    </source>
</evidence>
<evidence type="ECO:0000256" key="2">
    <source>
        <dbReference type="ARBA" id="ARBA00002704"/>
    </source>
</evidence>
<evidence type="ECO:0000256" key="3">
    <source>
        <dbReference type="ARBA" id="ARBA00009850"/>
    </source>
</evidence>
<evidence type="ECO:0000256" key="1">
    <source>
        <dbReference type="ARBA" id="ARBA00001043"/>
    </source>
</evidence>
<comment type="similarity">
    <text evidence="3 10">Belongs to the transthyretin family. 5-hydroxyisourate hydrolase subfamily.</text>
</comment>
<comment type="function">
    <text evidence="2">Catalyzes the hydrolysis of 5-hydroxyisourate (HIU) to 2-oxo-4-hydroxy-4-carboxy-5-ureidoimidazoline (OHCU).</text>
</comment>
<dbReference type="PRINTS" id="PR00189">
    <property type="entry name" value="TRNSTHYRETIN"/>
</dbReference>
<evidence type="ECO:0000256" key="5">
    <source>
        <dbReference type="ARBA" id="ARBA00012609"/>
    </source>
</evidence>
<evidence type="ECO:0000256" key="4">
    <source>
        <dbReference type="ARBA" id="ARBA00011881"/>
    </source>
</evidence>
<comment type="catalytic activity">
    <reaction evidence="1 10">
        <text>5-hydroxyisourate + H2O = 5-hydroxy-2-oxo-4-ureido-2,5-dihydro-1H-imidazole-5-carboxylate + H(+)</text>
        <dbReference type="Rhea" id="RHEA:23736"/>
        <dbReference type="ChEBI" id="CHEBI:15377"/>
        <dbReference type="ChEBI" id="CHEBI:15378"/>
        <dbReference type="ChEBI" id="CHEBI:18072"/>
        <dbReference type="ChEBI" id="CHEBI:58639"/>
        <dbReference type="EC" id="3.5.2.17"/>
    </reaction>
</comment>
<proteinExistence type="inferred from homology"/>
<dbReference type="PANTHER" id="PTHR10395:SF7">
    <property type="entry name" value="5-HYDROXYISOURATE HYDROLASE"/>
    <property type="match status" value="1"/>
</dbReference>
<comment type="caution">
    <text evidence="12">The sequence shown here is derived from an EMBL/GenBank/DDBJ whole genome shotgun (WGS) entry which is preliminary data.</text>
</comment>
<dbReference type="EC" id="3.5.2.17" evidence="5 10"/>
<keyword evidence="8 10" id="KW-0378">Hydrolase</keyword>
<dbReference type="PROSITE" id="PS00768">
    <property type="entry name" value="TRANSTHYRETIN_1"/>
    <property type="match status" value="1"/>
</dbReference>
<dbReference type="Pfam" id="PF00576">
    <property type="entry name" value="Transthyretin"/>
    <property type="match status" value="1"/>
</dbReference>
<feature type="domain" description="Transthyretin/hydroxyisourate hydrolase" evidence="11">
    <location>
        <begin position="4"/>
        <end position="106"/>
    </location>
</feature>
<accession>A0A2T3NHZ0</accession>